<evidence type="ECO:0008006" key="2">
    <source>
        <dbReference type="Google" id="ProtNLM"/>
    </source>
</evidence>
<name>A0A1B6EIR4_9HEMI</name>
<accession>A0A1B6EIR4</accession>
<reference evidence="1" key="1">
    <citation type="submission" date="2015-11" db="EMBL/GenBank/DDBJ databases">
        <title>De novo transcriptome assembly of four potential Pierce s Disease insect vectors from Arizona vineyards.</title>
        <authorList>
            <person name="Tassone E.E."/>
        </authorList>
    </citation>
    <scope>NUCLEOTIDE SEQUENCE</scope>
</reference>
<evidence type="ECO:0000313" key="1">
    <source>
        <dbReference type="EMBL" id="JAS37806.1"/>
    </source>
</evidence>
<dbReference type="InterPro" id="IPR023250">
    <property type="entry name" value="Cyclin-dep_Kinase_2_interact"/>
</dbReference>
<dbReference type="PANTHER" id="PTHR15827:SF2">
    <property type="entry name" value="CYCLIN-DEPENDENT KINASE 2-INTERACTING PROTEIN"/>
    <property type="match status" value="1"/>
</dbReference>
<sequence length="218" mass="24554">MSVVESSNLSSPISVQFEDKLSPVLVRESPVNKTPQRGNLTGNPRKIRDSAADLYNLIQEWNNYHIKGSEILTKIHLLKNNSIKEEGNSQPKPTYPDGLQELCDDLNNHCTLMSKVVERMLTTKTEVGGVVKLETLRNSSDSPMFLTWPADRFDETWSLITNAYETELALKIYIKENVAHTTTEANLMFLLAAWAHQPYVETGVDVALEALLKETGHR</sequence>
<dbReference type="PANTHER" id="PTHR15827">
    <property type="entry name" value="CYCLIN-DEPENDENT KINASE 2-INTERACTING PROTEIN"/>
    <property type="match status" value="1"/>
</dbReference>
<protein>
    <recommendedName>
        <fullName evidence="2">Cyclin-dependent kinase 2-interacting protein</fullName>
    </recommendedName>
</protein>
<dbReference type="PRINTS" id="PR02040">
    <property type="entry name" value="CDK2IP"/>
</dbReference>
<proteinExistence type="predicted"/>
<organism evidence="1">
    <name type="scientific">Cuerna arida</name>
    <dbReference type="NCBI Taxonomy" id="1464854"/>
    <lineage>
        <taxon>Eukaryota</taxon>
        <taxon>Metazoa</taxon>
        <taxon>Ecdysozoa</taxon>
        <taxon>Arthropoda</taxon>
        <taxon>Hexapoda</taxon>
        <taxon>Insecta</taxon>
        <taxon>Pterygota</taxon>
        <taxon>Neoptera</taxon>
        <taxon>Paraneoptera</taxon>
        <taxon>Hemiptera</taxon>
        <taxon>Auchenorrhyncha</taxon>
        <taxon>Membracoidea</taxon>
        <taxon>Cicadellidae</taxon>
        <taxon>Cicadellinae</taxon>
        <taxon>Proconiini</taxon>
        <taxon>Cuerna</taxon>
    </lineage>
</organism>
<dbReference type="EMBL" id="GECZ01031963">
    <property type="protein sequence ID" value="JAS37806.1"/>
    <property type="molecule type" value="Transcribed_RNA"/>
</dbReference>
<dbReference type="AlphaFoldDB" id="A0A1B6EIR4"/>
<gene>
    <name evidence="1" type="ORF">g.4570</name>
</gene>